<feature type="compositionally biased region" description="Low complexity" evidence="1">
    <location>
        <begin position="557"/>
        <end position="567"/>
    </location>
</feature>
<keyword evidence="3" id="KW-1185">Reference proteome</keyword>
<feature type="region of interest" description="Disordered" evidence="1">
    <location>
        <begin position="540"/>
        <end position="567"/>
    </location>
</feature>
<dbReference type="Proteomes" id="UP000016930">
    <property type="component" value="Unassembled WGS sequence"/>
</dbReference>
<evidence type="ECO:0000313" key="3">
    <source>
        <dbReference type="Proteomes" id="UP000016930"/>
    </source>
</evidence>
<gene>
    <name evidence="2" type="ORF">CERSUDRAFT_113084</name>
</gene>
<sequence>MALSLEIIPFSHSLDMYGEPDCASAYSLSGQVKIRLTQSYMSLFERRRTTRLLLQSLVVTFEGQSELITQETGYSAARLCCVSQELVHGAPFELSNDGAEDSVEPCVWSVVFNLTVPGWLPPSALYGDVEDNAGTRYGLYATARFVNAGESSMPAWVPWCGPFRARERTTKAPRCEVHLNRFLGDADAYTPSSSTRTPMADYSISAEPARVPDSSSIPPEIASGIRVLASVPEFVDIEEGKIPLTLRLRAKGLSAADCRRLRVSEFCVEVEQVEDYRVAPSRLYTARYPLPPPAEQPPRKPLLANHPLRNLYEIGLADCIPPDRVGMRAFSLLPAGTSGRYELAGDGYVFAHDADPARGPTWYMMQTHVPFARVGAGEDTDKDKAGAQVLDDDGRACPRMRETVHGPLCSIAHRLHVALTCTYDLEEGGQGSGEGEDSGPRRAVERLAFSVPITFGRTAPTWGAAPPPSPAPSSSSASSCDSLDTLPSPASPASPGFKPPSPYTLPAYSQLFDAYGERKIDYSVPLPLYTPKADQSESFACSALSLPSPSPPPPSPISSSTSHNLER</sequence>
<evidence type="ECO:0000256" key="1">
    <source>
        <dbReference type="SAM" id="MobiDB-lite"/>
    </source>
</evidence>
<dbReference type="AlphaFoldDB" id="M2RHI7"/>
<organism evidence="2 3">
    <name type="scientific">Ceriporiopsis subvermispora (strain B)</name>
    <name type="common">White-rot fungus</name>
    <name type="synonym">Gelatoporia subvermispora</name>
    <dbReference type="NCBI Taxonomy" id="914234"/>
    <lineage>
        <taxon>Eukaryota</taxon>
        <taxon>Fungi</taxon>
        <taxon>Dikarya</taxon>
        <taxon>Basidiomycota</taxon>
        <taxon>Agaricomycotina</taxon>
        <taxon>Agaricomycetes</taxon>
        <taxon>Polyporales</taxon>
        <taxon>Gelatoporiaceae</taxon>
        <taxon>Gelatoporia</taxon>
    </lineage>
</organism>
<evidence type="ECO:0000313" key="2">
    <source>
        <dbReference type="EMBL" id="EMD37942.1"/>
    </source>
</evidence>
<feature type="compositionally biased region" description="Pro residues" evidence="1">
    <location>
        <begin position="489"/>
        <end position="501"/>
    </location>
</feature>
<accession>M2RHI7</accession>
<protein>
    <submittedName>
        <fullName evidence="2">Uncharacterized protein</fullName>
    </submittedName>
</protein>
<proteinExistence type="predicted"/>
<dbReference type="OrthoDB" id="1638493at2759"/>
<feature type="region of interest" description="Disordered" evidence="1">
    <location>
        <begin position="459"/>
        <end position="501"/>
    </location>
</feature>
<dbReference type="EMBL" id="KB445795">
    <property type="protein sequence ID" value="EMD37942.1"/>
    <property type="molecule type" value="Genomic_DNA"/>
</dbReference>
<dbReference type="HOGENOM" id="CLU_477327_0_0_1"/>
<name>M2RHI7_CERS8</name>
<dbReference type="STRING" id="914234.M2RHI7"/>
<reference evidence="2 3" key="1">
    <citation type="journal article" date="2012" name="Proc. Natl. Acad. Sci. U.S.A.">
        <title>Comparative genomics of Ceriporiopsis subvermispora and Phanerochaete chrysosporium provide insight into selective ligninolysis.</title>
        <authorList>
            <person name="Fernandez-Fueyo E."/>
            <person name="Ruiz-Duenas F.J."/>
            <person name="Ferreira P."/>
            <person name="Floudas D."/>
            <person name="Hibbett D.S."/>
            <person name="Canessa P."/>
            <person name="Larrondo L.F."/>
            <person name="James T.Y."/>
            <person name="Seelenfreund D."/>
            <person name="Lobos S."/>
            <person name="Polanco R."/>
            <person name="Tello M."/>
            <person name="Honda Y."/>
            <person name="Watanabe T."/>
            <person name="Watanabe T."/>
            <person name="Ryu J.S."/>
            <person name="Kubicek C.P."/>
            <person name="Schmoll M."/>
            <person name="Gaskell J."/>
            <person name="Hammel K.E."/>
            <person name="St John F.J."/>
            <person name="Vanden Wymelenberg A."/>
            <person name="Sabat G."/>
            <person name="Splinter BonDurant S."/>
            <person name="Syed K."/>
            <person name="Yadav J.S."/>
            <person name="Doddapaneni H."/>
            <person name="Subramanian V."/>
            <person name="Lavin J.L."/>
            <person name="Oguiza J.A."/>
            <person name="Perez G."/>
            <person name="Pisabarro A.G."/>
            <person name="Ramirez L."/>
            <person name="Santoyo F."/>
            <person name="Master E."/>
            <person name="Coutinho P.M."/>
            <person name="Henrissat B."/>
            <person name="Lombard V."/>
            <person name="Magnuson J.K."/>
            <person name="Kuees U."/>
            <person name="Hori C."/>
            <person name="Igarashi K."/>
            <person name="Samejima M."/>
            <person name="Held B.W."/>
            <person name="Barry K.W."/>
            <person name="LaButti K.M."/>
            <person name="Lapidus A."/>
            <person name="Lindquist E.A."/>
            <person name="Lucas S.M."/>
            <person name="Riley R."/>
            <person name="Salamov A.A."/>
            <person name="Hoffmeister D."/>
            <person name="Schwenk D."/>
            <person name="Hadar Y."/>
            <person name="Yarden O."/>
            <person name="de Vries R.P."/>
            <person name="Wiebenga A."/>
            <person name="Stenlid J."/>
            <person name="Eastwood D."/>
            <person name="Grigoriev I.V."/>
            <person name="Berka R.M."/>
            <person name="Blanchette R.A."/>
            <person name="Kersten P."/>
            <person name="Martinez A.T."/>
            <person name="Vicuna R."/>
            <person name="Cullen D."/>
        </authorList>
    </citation>
    <scope>NUCLEOTIDE SEQUENCE [LARGE SCALE GENOMIC DNA]</scope>
    <source>
        <strain evidence="2 3">B</strain>
    </source>
</reference>